<reference evidence="1" key="1">
    <citation type="submission" date="2014-09" db="EMBL/GenBank/DDBJ databases">
        <authorList>
            <person name="Magalhaes I.L.F."/>
            <person name="Oliveira U."/>
            <person name="Santos F.R."/>
            <person name="Vidigal T.H.D.A."/>
            <person name="Brescovit A.D."/>
            <person name="Santos A.J."/>
        </authorList>
    </citation>
    <scope>NUCLEOTIDE SEQUENCE</scope>
    <source>
        <tissue evidence="1">Shoot tissue taken approximately 20 cm above the soil surface</tissue>
    </source>
</reference>
<evidence type="ECO:0000313" key="1">
    <source>
        <dbReference type="EMBL" id="JAE11103.1"/>
    </source>
</evidence>
<sequence>MIFFHSTFSVVKGKK</sequence>
<accession>A0A0A9FS43</accession>
<organism evidence="1">
    <name type="scientific">Arundo donax</name>
    <name type="common">Giant reed</name>
    <name type="synonym">Donax arundinaceus</name>
    <dbReference type="NCBI Taxonomy" id="35708"/>
    <lineage>
        <taxon>Eukaryota</taxon>
        <taxon>Viridiplantae</taxon>
        <taxon>Streptophyta</taxon>
        <taxon>Embryophyta</taxon>
        <taxon>Tracheophyta</taxon>
        <taxon>Spermatophyta</taxon>
        <taxon>Magnoliopsida</taxon>
        <taxon>Liliopsida</taxon>
        <taxon>Poales</taxon>
        <taxon>Poaceae</taxon>
        <taxon>PACMAD clade</taxon>
        <taxon>Arundinoideae</taxon>
        <taxon>Arundineae</taxon>
        <taxon>Arundo</taxon>
    </lineage>
</organism>
<name>A0A0A9FS43_ARUDO</name>
<protein>
    <submittedName>
        <fullName evidence="1">Uncharacterized protein</fullName>
    </submittedName>
</protein>
<proteinExistence type="predicted"/>
<dbReference type="EMBL" id="GBRH01186793">
    <property type="protein sequence ID" value="JAE11103.1"/>
    <property type="molecule type" value="Transcribed_RNA"/>
</dbReference>
<reference evidence="1" key="2">
    <citation type="journal article" date="2015" name="Data Brief">
        <title>Shoot transcriptome of the giant reed, Arundo donax.</title>
        <authorList>
            <person name="Barrero R.A."/>
            <person name="Guerrero F.D."/>
            <person name="Moolhuijzen P."/>
            <person name="Goolsby J.A."/>
            <person name="Tidwell J."/>
            <person name="Bellgard S.E."/>
            <person name="Bellgard M.I."/>
        </authorList>
    </citation>
    <scope>NUCLEOTIDE SEQUENCE</scope>
    <source>
        <tissue evidence="1">Shoot tissue taken approximately 20 cm above the soil surface</tissue>
    </source>
</reference>